<dbReference type="Proteomes" id="UP000182690">
    <property type="component" value="Unassembled WGS sequence"/>
</dbReference>
<dbReference type="STRING" id="1079994.SAMN04488565_1410"/>
<evidence type="ECO:0000256" key="4">
    <source>
        <dbReference type="ARBA" id="ARBA00022679"/>
    </source>
</evidence>
<dbReference type="GO" id="GO:0046983">
    <property type="term" value="F:protein dimerization activity"/>
    <property type="evidence" value="ECO:0007669"/>
    <property type="project" value="InterPro"/>
</dbReference>
<evidence type="ECO:0000259" key="10">
    <source>
        <dbReference type="Pfam" id="PF02518"/>
    </source>
</evidence>
<dbReference type="SUPFAM" id="SSF103473">
    <property type="entry name" value="MFS general substrate transporter"/>
    <property type="match status" value="1"/>
</dbReference>
<dbReference type="Gene3D" id="1.20.5.1930">
    <property type="match status" value="1"/>
</dbReference>
<keyword evidence="3" id="KW-0597">Phosphoprotein</keyword>
<feature type="transmembrane region" description="Helical" evidence="9">
    <location>
        <begin position="125"/>
        <end position="145"/>
    </location>
</feature>
<evidence type="ECO:0000256" key="6">
    <source>
        <dbReference type="ARBA" id="ARBA00022777"/>
    </source>
</evidence>
<dbReference type="SUPFAM" id="SSF55874">
    <property type="entry name" value="ATPase domain of HSP90 chaperone/DNA topoisomerase II/histidine kinase"/>
    <property type="match status" value="1"/>
</dbReference>
<feature type="transmembrane region" description="Helical" evidence="9">
    <location>
        <begin position="96"/>
        <end position="113"/>
    </location>
</feature>
<dbReference type="GO" id="GO:0016020">
    <property type="term" value="C:membrane"/>
    <property type="evidence" value="ECO:0007669"/>
    <property type="project" value="InterPro"/>
</dbReference>
<accession>A0A1H0Z3M0</accession>
<evidence type="ECO:0000256" key="8">
    <source>
        <dbReference type="ARBA" id="ARBA00023012"/>
    </source>
</evidence>
<dbReference type="Pfam" id="PF07730">
    <property type="entry name" value="HisKA_3"/>
    <property type="match status" value="1"/>
</dbReference>
<evidence type="ECO:0000256" key="5">
    <source>
        <dbReference type="ARBA" id="ARBA00022741"/>
    </source>
</evidence>
<keyword evidence="5" id="KW-0547">Nucleotide-binding</keyword>
<dbReference type="EC" id="2.7.13.3" evidence="2"/>
<dbReference type="RefSeq" id="WP_029608020.1">
    <property type="nucleotide sequence ID" value="NZ_FNKB01000001.1"/>
</dbReference>
<proteinExistence type="predicted"/>
<organism evidence="12 13">
    <name type="scientific">Leucobacter chromiiresistens</name>
    <dbReference type="NCBI Taxonomy" id="1079994"/>
    <lineage>
        <taxon>Bacteria</taxon>
        <taxon>Bacillati</taxon>
        <taxon>Actinomycetota</taxon>
        <taxon>Actinomycetes</taxon>
        <taxon>Micrococcales</taxon>
        <taxon>Microbacteriaceae</taxon>
        <taxon>Leucobacter</taxon>
    </lineage>
</organism>
<sequence>MSDREFPSRLRRRTVSGEIVAATIMIVLALPLTVVGLLQAAPEPLSHGQFTWIITLLVLLHVTGFFCTGRPIAAFVGGSVLMLLLAFTIVPGIGSAALLPSSVAYLLLLWRLASSQNRRHSLGALITGLLGVGLITAASAVQTAFSDRMTLLFETVSLIAAILAAWALGALARQSRLAEYRRAQESMQHAVSEERARISRDLHDVVSHSLTVMIAQAEAARIVTESSASRNSPEADAAFERVAETGREAMRGLRSMIHTLGDPDASPLTPVSGVDAIAGLVEHANSAEHTIELTVQGTPRRLAPDADLAAFRVVQEAVTNAIRHVRPPMRIDVSLDWQKTETVVTVGDDGGQGPLRRAADSHGTGLIGLVERVRRAGGDLDLRKGHGWRVRATLPVEESS</sequence>
<feature type="transmembrane region" description="Helical" evidence="9">
    <location>
        <begin position="50"/>
        <end position="67"/>
    </location>
</feature>
<dbReference type="GO" id="GO:0005524">
    <property type="term" value="F:ATP binding"/>
    <property type="evidence" value="ECO:0007669"/>
    <property type="project" value="UniProtKB-KW"/>
</dbReference>
<feature type="transmembrane region" description="Helical" evidence="9">
    <location>
        <begin position="20"/>
        <end position="38"/>
    </location>
</feature>
<evidence type="ECO:0000256" key="1">
    <source>
        <dbReference type="ARBA" id="ARBA00000085"/>
    </source>
</evidence>
<keyword evidence="9" id="KW-0472">Membrane</keyword>
<dbReference type="InterPro" id="IPR036890">
    <property type="entry name" value="HATPase_C_sf"/>
</dbReference>
<dbReference type="EMBL" id="FNKB01000001">
    <property type="protein sequence ID" value="SDQ21900.1"/>
    <property type="molecule type" value="Genomic_DNA"/>
</dbReference>
<evidence type="ECO:0000313" key="12">
    <source>
        <dbReference type="EMBL" id="SDQ21900.1"/>
    </source>
</evidence>
<keyword evidence="7" id="KW-0067">ATP-binding</keyword>
<keyword evidence="8" id="KW-0902">Two-component regulatory system</keyword>
<comment type="catalytic activity">
    <reaction evidence="1">
        <text>ATP + protein L-histidine = ADP + protein N-phospho-L-histidine.</text>
        <dbReference type="EC" id="2.7.13.3"/>
    </reaction>
</comment>
<dbReference type="AlphaFoldDB" id="A0A1H0Z3M0"/>
<name>A0A1H0Z3M0_9MICO</name>
<dbReference type="InterPro" id="IPR036259">
    <property type="entry name" value="MFS_trans_sf"/>
</dbReference>
<dbReference type="Pfam" id="PF02518">
    <property type="entry name" value="HATPase_c"/>
    <property type="match status" value="1"/>
</dbReference>
<dbReference type="Gene3D" id="3.30.565.10">
    <property type="entry name" value="Histidine kinase-like ATPase, C-terminal domain"/>
    <property type="match status" value="1"/>
</dbReference>
<protein>
    <recommendedName>
        <fullName evidence="2">histidine kinase</fullName>
        <ecNumber evidence="2">2.7.13.3</ecNumber>
    </recommendedName>
</protein>
<dbReference type="PANTHER" id="PTHR24421">
    <property type="entry name" value="NITRATE/NITRITE SENSOR PROTEIN NARX-RELATED"/>
    <property type="match status" value="1"/>
</dbReference>
<keyword evidence="4" id="KW-0808">Transferase</keyword>
<feature type="domain" description="Histidine kinase/HSP90-like ATPase" evidence="10">
    <location>
        <begin position="310"/>
        <end position="397"/>
    </location>
</feature>
<dbReference type="CDD" id="cd16917">
    <property type="entry name" value="HATPase_UhpB-NarQ-NarX-like"/>
    <property type="match status" value="1"/>
</dbReference>
<dbReference type="GO" id="GO:0000155">
    <property type="term" value="F:phosphorelay sensor kinase activity"/>
    <property type="evidence" value="ECO:0007669"/>
    <property type="project" value="InterPro"/>
</dbReference>
<dbReference type="InterPro" id="IPR003594">
    <property type="entry name" value="HATPase_dom"/>
</dbReference>
<dbReference type="InterPro" id="IPR011712">
    <property type="entry name" value="Sig_transdc_His_kin_sub3_dim/P"/>
</dbReference>
<keyword evidence="9" id="KW-1133">Transmembrane helix</keyword>
<evidence type="ECO:0000256" key="7">
    <source>
        <dbReference type="ARBA" id="ARBA00022840"/>
    </source>
</evidence>
<evidence type="ECO:0000256" key="2">
    <source>
        <dbReference type="ARBA" id="ARBA00012438"/>
    </source>
</evidence>
<evidence type="ECO:0000256" key="3">
    <source>
        <dbReference type="ARBA" id="ARBA00022553"/>
    </source>
</evidence>
<dbReference type="OrthoDB" id="227596at2"/>
<keyword evidence="9" id="KW-0812">Transmembrane</keyword>
<feature type="domain" description="Signal transduction histidine kinase subgroup 3 dimerisation and phosphoacceptor" evidence="11">
    <location>
        <begin position="194"/>
        <end position="263"/>
    </location>
</feature>
<feature type="transmembrane region" description="Helical" evidence="9">
    <location>
        <begin position="151"/>
        <end position="172"/>
    </location>
</feature>
<evidence type="ECO:0000313" key="13">
    <source>
        <dbReference type="Proteomes" id="UP000182690"/>
    </source>
</evidence>
<evidence type="ECO:0000259" key="11">
    <source>
        <dbReference type="Pfam" id="PF07730"/>
    </source>
</evidence>
<keyword evidence="6 12" id="KW-0418">Kinase</keyword>
<dbReference type="PANTHER" id="PTHR24421:SF10">
    <property type="entry name" value="NITRATE_NITRITE SENSOR PROTEIN NARQ"/>
    <property type="match status" value="1"/>
</dbReference>
<dbReference type="InterPro" id="IPR050482">
    <property type="entry name" value="Sensor_HK_TwoCompSys"/>
</dbReference>
<reference evidence="12 13" key="1">
    <citation type="submission" date="2016-10" db="EMBL/GenBank/DDBJ databases">
        <authorList>
            <person name="de Groot N.N."/>
        </authorList>
    </citation>
    <scope>NUCLEOTIDE SEQUENCE [LARGE SCALE GENOMIC DNA]</scope>
    <source>
        <strain evidence="12 13">DSM 22788</strain>
    </source>
</reference>
<evidence type="ECO:0000256" key="9">
    <source>
        <dbReference type="SAM" id="Phobius"/>
    </source>
</evidence>
<gene>
    <name evidence="12" type="ORF">SAMN04488565_1410</name>
</gene>